<organism evidence="2 3">
    <name type="scientific">Rhizosaccharibacter radicis</name>
    <dbReference type="NCBI Taxonomy" id="2782605"/>
    <lineage>
        <taxon>Bacteria</taxon>
        <taxon>Pseudomonadati</taxon>
        <taxon>Pseudomonadota</taxon>
        <taxon>Alphaproteobacteria</taxon>
        <taxon>Acetobacterales</taxon>
        <taxon>Acetobacteraceae</taxon>
        <taxon>Rhizosaccharibacter</taxon>
    </lineage>
</organism>
<evidence type="ECO:0000313" key="2">
    <source>
        <dbReference type="EMBL" id="MCQ8239574.1"/>
    </source>
</evidence>
<gene>
    <name evidence="2" type="ORF">NFI88_01800</name>
</gene>
<evidence type="ECO:0000256" key="1">
    <source>
        <dbReference type="SAM" id="Phobius"/>
    </source>
</evidence>
<keyword evidence="1" id="KW-0812">Transmembrane</keyword>
<comment type="caution">
    <text evidence="2">The sequence shown here is derived from an EMBL/GenBank/DDBJ whole genome shotgun (WGS) entry which is preliminary data.</text>
</comment>
<evidence type="ECO:0000313" key="3">
    <source>
        <dbReference type="Proteomes" id="UP001524547"/>
    </source>
</evidence>
<reference evidence="2 3" key="1">
    <citation type="submission" date="2022-06" db="EMBL/GenBank/DDBJ databases">
        <title>Rhizosaccharibacter gen. nov. sp. nov. KSS12, endophytic bacteria isolated from sugarcane.</title>
        <authorList>
            <person name="Pitiwittayakul N."/>
        </authorList>
    </citation>
    <scope>NUCLEOTIDE SEQUENCE [LARGE SCALE GENOMIC DNA]</scope>
    <source>
        <strain evidence="2 3">KSS12</strain>
    </source>
</reference>
<protein>
    <submittedName>
        <fullName evidence="2">Uncharacterized protein</fullName>
    </submittedName>
</protein>
<name>A0ABT1VTA8_9PROT</name>
<dbReference type="Proteomes" id="UP001524547">
    <property type="component" value="Unassembled WGS sequence"/>
</dbReference>
<keyword evidence="1" id="KW-1133">Transmembrane helix</keyword>
<sequence length="54" mass="6137">MLEGLFDIVAGRSTLEFIGKRFRRRPTTFFGWVGWLIVMLTALGFLAMLAFGLI</sequence>
<accession>A0ABT1VTA8</accession>
<keyword evidence="3" id="KW-1185">Reference proteome</keyword>
<proteinExistence type="predicted"/>
<keyword evidence="1" id="KW-0472">Membrane</keyword>
<dbReference type="EMBL" id="JAMZEJ010000001">
    <property type="protein sequence ID" value="MCQ8239574.1"/>
    <property type="molecule type" value="Genomic_DNA"/>
</dbReference>
<feature type="transmembrane region" description="Helical" evidence="1">
    <location>
        <begin position="29"/>
        <end position="53"/>
    </location>
</feature>
<dbReference type="RefSeq" id="WP_422918309.1">
    <property type="nucleotide sequence ID" value="NZ_JAMZEJ010000001.1"/>
</dbReference>